<dbReference type="SFLD" id="SFLDG01082">
    <property type="entry name" value="B12-binding_domain_containing"/>
    <property type="match status" value="1"/>
</dbReference>
<keyword evidence="5" id="KW-0411">Iron-sulfur</keyword>
<dbReference type="Pfam" id="PF04055">
    <property type="entry name" value="Radical_SAM"/>
    <property type="match status" value="1"/>
</dbReference>
<accession>A0A848ERG1</accession>
<dbReference type="InterPro" id="IPR051198">
    <property type="entry name" value="BchE-like"/>
</dbReference>
<dbReference type="RefSeq" id="WP_169012984.1">
    <property type="nucleotide sequence ID" value="NZ_JABBJH010000001.1"/>
</dbReference>
<dbReference type="EMBL" id="JABBJH010000001">
    <property type="protein sequence ID" value="NMK38015.1"/>
    <property type="molecule type" value="Genomic_DNA"/>
</dbReference>
<protein>
    <submittedName>
        <fullName evidence="7">Radical SAM protein</fullName>
    </submittedName>
</protein>
<dbReference type="InterPro" id="IPR023404">
    <property type="entry name" value="rSAM_horseshoe"/>
</dbReference>
<evidence type="ECO:0000256" key="3">
    <source>
        <dbReference type="ARBA" id="ARBA00022723"/>
    </source>
</evidence>
<dbReference type="GO" id="GO:0051536">
    <property type="term" value="F:iron-sulfur cluster binding"/>
    <property type="evidence" value="ECO:0007669"/>
    <property type="project" value="UniProtKB-KW"/>
</dbReference>
<dbReference type="SFLD" id="SFLDG01095">
    <property type="entry name" value="Uncharacterised_Radical_SAM_Su"/>
    <property type="match status" value="1"/>
</dbReference>
<comment type="cofactor">
    <cofactor evidence="1">
        <name>[4Fe-4S] cluster</name>
        <dbReference type="ChEBI" id="CHEBI:49883"/>
    </cofactor>
</comment>
<dbReference type="AlphaFoldDB" id="A0A848ERG1"/>
<dbReference type="InterPro" id="IPR058240">
    <property type="entry name" value="rSAM_sf"/>
</dbReference>
<evidence type="ECO:0000256" key="5">
    <source>
        <dbReference type="ARBA" id="ARBA00023014"/>
    </source>
</evidence>
<dbReference type="SMART" id="SM00729">
    <property type="entry name" value="Elp3"/>
    <property type="match status" value="1"/>
</dbReference>
<dbReference type="Gene3D" id="3.80.30.20">
    <property type="entry name" value="tm_1862 like domain"/>
    <property type="match status" value="1"/>
</dbReference>
<dbReference type="InterPro" id="IPR007197">
    <property type="entry name" value="rSAM"/>
</dbReference>
<gene>
    <name evidence="7" type="ORF">HG933_01115</name>
</gene>
<dbReference type="GO" id="GO:0003824">
    <property type="term" value="F:catalytic activity"/>
    <property type="evidence" value="ECO:0007669"/>
    <property type="project" value="InterPro"/>
</dbReference>
<comment type="caution">
    <text evidence="7">The sequence shown here is derived from an EMBL/GenBank/DDBJ whole genome shotgun (WGS) entry which is preliminary data.</text>
</comment>
<sequence length="296" mass="33247">MKYNGNIYRPPIEANTLLLPITEGCSHNGCAFCNMYQEIPFRMLSLAEVEEYLGAIRKEYGAFAGRIQRIYLVGADPFALSAARLLERIRLIKKYLPNIKIITMYARVDNITHKSDSDLAVLKEAGVNDLYIGVECGLDDVLENLNKGYKAADIRREVSRLNAAGIRHSDLLMLGTAGKGRGAESAQAMADLENELHPDKILINTMSAFVGTRLDRAIKEGKFIQASERENLEEERDFLAALNLPDTYFWSLHPLDSVRIDGILREEKEDMLKTIAYAIDHADNVNIKRISRTGNL</sequence>
<dbReference type="PANTHER" id="PTHR43409">
    <property type="entry name" value="ANAEROBIC MAGNESIUM-PROTOPORPHYRIN IX MONOMETHYL ESTER CYCLASE-RELATED"/>
    <property type="match status" value="1"/>
</dbReference>
<evidence type="ECO:0000256" key="2">
    <source>
        <dbReference type="ARBA" id="ARBA00022691"/>
    </source>
</evidence>
<evidence type="ECO:0000256" key="4">
    <source>
        <dbReference type="ARBA" id="ARBA00023004"/>
    </source>
</evidence>
<dbReference type="InterPro" id="IPR006638">
    <property type="entry name" value="Elp3/MiaA/NifB-like_rSAM"/>
</dbReference>
<evidence type="ECO:0000256" key="1">
    <source>
        <dbReference type="ARBA" id="ARBA00001966"/>
    </source>
</evidence>
<dbReference type="GO" id="GO:0046872">
    <property type="term" value="F:metal ion binding"/>
    <property type="evidence" value="ECO:0007669"/>
    <property type="project" value="UniProtKB-KW"/>
</dbReference>
<keyword evidence="2" id="KW-0949">S-adenosyl-L-methionine</keyword>
<dbReference type="PANTHER" id="PTHR43409:SF4">
    <property type="entry name" value="RADICAL SAM SUPERFAMILY PROTEIN"/>
    <property type="match status" value="1"/>
</dbReference>
<keyword evidence="4" id="KW-0408">Iron</keyword>
<dbReference type="PROSITE" id="PS51918">
    <property type="entry name" value="RADICAL_SAM"/>
    <property type="match status" value="1"/>
</dbReference>
<dbReference type="CDD" id="cd01335">
    <property type="entry name" value="Radical_SAM"/>
    <property type="match status" value="1"/>
</dbReference>
<evidence type="ECO:0000313" key="8">
    <source>
        <dbReference type="Proteomes" id="UP000536773"/>
    </source>
</evidence>
<dbReference type="SFLD" id="SFLDS00029">
    <property type="entry name" value="Radical_SAM"/>
    <property type="match status" value="1"/>
</dbReference>
<keyword evidence="3" id="KW-0479">Metal-binding</keyword>
<feature type="domain" description="Radical SAM core" evidence="6">
    <location>
        <begin position="11"/>
        <end position="245"/>
    </location>
</feature>
<evidence type="ECO:0000259" key="6">
    <source>
        <dbReference type="PROSITE" id="PS51918"/>
    </source>
</evidence>
<dbReference type="Proteomes" id="UP000536773">
    <property type="component" value="Unassembled WGS sequence"/>
</dbReference>
<reference evidence="7 8" key="1">
    <citation type="submission" date="2020-04" db="EMBL/GenBank/DDBJ databases">
        <authorList>
            <person name="Hitch T.C.A."/>
            <person name="Wylensek D."/>
            <person name="Clavel T."/>
        </authorList>
    </citation>
    <scope>NUCLEOTIDE SEQUENCE [LARGE SCALE GENOMIC DNA]</scope>
    <source>
        <strain evidence="7 8">WCA-386-APC-2A</strain>
    </source>
</reference>
<proteinExistence type="predicted"/>
<evidence type="ECO:0000313" key="7">
    <source>
        <dbReference type="EMBL" id="NMK38015.1"/>
    </source>
</evidence>
<organism evidence="7 8">
    <name type="scientific">Megasphaera elsdenii</name>
    <dbReference type="NCBI Taxonomy" id="907"/>
    <lineage>
        <taxon>Bacteria</taxon>
        <taxon>Bacillati</taxon>
        <taxon>Bacillota</taxon>
        <taxon>Negativicutes</taxon>
        <taxon>Veillonellales</taxon>
        <taxon>Veillonellaceae</taxon>
        <taxon>Megasphaera</taxon>
    </lineage>
</organism>
<dbReference type="SUPFAM" id="SSF102114">
    <property type="entry name" value="Radical SAM enzymes"/>
    <property type="match status" value="1"/>
</dbReference>
<name>A0A848ERG1_MEGEL</name>